<dbReference type="SMART" id="SM00513">
    <property type="entry name" value="SAP"/>
    <property type="match status" value="1"/>
</dbReference>
<evidence type="ECO:0000259" key="2">
    <source>
        <dbReference type="PROSITE" id="PS50800"/>
    </source>
</evidence>
<dbReference type="GeneID" id="30034751"/>
<sequence>MLSRTLRSVSSAPNLRQRAAGSALSAVSTPPPPVPKLPSTYIRTAHLHQSAKATKPSNLLTNNSKYMSLSVAALRAECKKRGVKVGGRKAELVDRLMSVDASQRVQTISTTAKKQAKGDDSSIDYYKVPHPEPEKYKPAFKVPVLPDSAGASSKEVPQPEFNTSAPDHGVADHVEGKVSGTKDAPKVHVPGSTEEGIGEDESPLESSSGGTSSGSGEFSSGDKTFLVGFAVAVTAWWFLPFGSKKKKKPTPE</sequence>
<feature type="compositionally biased region" description="Polar residues" evidence="1">
    <location>
        <begin position="1"/>
        <end position="14"/>
    </location>
</feature>
<dbReference type="KEGG" id="slb:AWJ20_280"/>
<evidence type="ECO:0000256" key="1">
    <source>
        <dbReference type="SAM" id="MobiDB-lite"/>
    </source>
</evidence>
<dbReference type="OrthoDB" id="4096979at2759"/>
<feature type="compositionally biased region" description="Low complexity" evidence="1">
    <location>
        <begin position="204"/>
        <end position="219"/>
    </location>
</feature>
<evidence type="ECO:0000313" key="4">
    <source>
        <dbReference type="Proteomes" id="UP000189580"/>
    </source>
</evidence>
<feature type="region of interest" description="Disordered" evidence="1">
    <location>
        <begin position="147"/>
        <end position="219"/>
    </location>
</feature>
<dbReference type="SUPFAM" id="SSF68906">
    <property type="entry name" value="SAP domain"/>
    <property type="match status" value="1"/>
</dbReference>
<dbReference type="EMBL" id="CP014501">
    <property type="protein sequence ID" value="ANB12047.1"/>
    <property type="molecule type" value="Genomic_DNA"/>
</dbReference>
<organism evidence="3 4">
    <name type="scientific">Sugiyamaella lignohabitans</name>
    <dbReference type="NCBI Taxonomy" id="796027"/>
    <lineage>
        <taxon>Eukaryota</taxon>
        <taxon>Fungi</taxon>
        <taxon>Dikarya</taxon>
        <taxon>Ascomycota</taxon>
        <taxon>Saccharomycotina</taxon>
        <taxon>Dipodascomycetes</taxon>
        <taxon>Dipodascales</taxon>
        <taxon>Trichomonascaceae</taxon>
        <taxon>Sugiyamaella</taxon>
    </lineage>
</organism>
<name>A0A161HI42_9ASCO</name>
<feature type="domain" description="SAP" evidence="2">
    <location>
        <begin position="66"/>
        <end position="100"/>
    </location>
</feature>
<dbReference type="InterPro" id="IPR036361">
    <property type="entry name" value="SAP_dom_sf"/>
</dbReference>
<dbReference type="AlphaFoldDB" id="A0A161HI42"/>
<reference evidence="3 4" key="1">
    <citation type="submission" date="2016-02" db="EMBL/GenBank/DDBJ databases">
        <title>Complete genome sequence and transcriptome regulation of the pentose utilising yeast Sugiyamaella lignohabitans.</title>
        <authorList>
            <person name="Bellasio M."/>
            <person name="Peymann A."/>
            <person name="Valli M."/>
            <person name="Sipitzky M."/>
            <person name="Graf A."/>
            <person name="Sauer M."/>
            <person name="Marx H."/>
            <person name="Mattanovich D."/>
        </authorList>
    </citation>
    <scope>NUCLEOTIDE SEQUENCE [LARGE SCALE GENOMIC DNA]</scope>
    <source>
        <strain evidence="3 4">CBS 10342</strain>
    </source>
</reference>
<keyword evidence="4" id="KW-1185">Reference proteome</keyword>
<gene>
    <name evidence="3" type="ORF">AWJ20_280</name>
</gene>
<proteinExistence type="predicted"/>
<dbReference type="Pfam" id="PF02037">
    <property type="entry name" value="SAP"/>
    <property type="match status" value="1"/>
</dbReference>
<dbReference type="InterPro" id="IPR003034">
    <property type="entry name" value="SAP_dom"/>
</dbReference>
<accession>A0A161HI42</accession>
<protein>
    <recommendedName>
        <fullName evidence="2">SAP domain-containing protein</fullName>
    </recommendedName>
</protein>
<dbReference type="Proteomes" id="UP000189580">
    <property type="component" value="Chromosome a"/>
</dbReference>
<dbReference type="Gene3D" id="1.10.720.30">
    <property type="entry name" value="SAP domain"/>
    <property type="match status" value="1"/>
</dbReference>
<feature type="region of interest" description="Disordered" evidence="1">
    <location>
        <begin position="1"/>
        <end position="36"/>
    </location>
</feature>
<evidence type="ECO:0000313" key="3">
    <source>
        <dbReference type="EMBL" id="ANB12047.1"/>
    </source>
</evidence>
<dbReference type="PROSITE" id="PS50800">
    <property type="entry name" value="SAP"/>
    <property type="match status" value="1"/>
</dbReference>
<dbReference type="RefSeq" id="XP_018734524.1">
    <property type="nucleotide sequence ID" value="XM_018879769.1"/>
</dbReference>